<dbReference type="InterPro" id="IPR027417">
    <property type="entry name" value="P-loop_NTPase"/>
</dbReference>
<feature type="domain" description="Helicase ATP-binding" evidence="1">
    <location>
        <begin position="48"/>
        <end position="339"/>
    </location>
</feature>
<dbReference type="Gene3D" id="3.40.50.300">
    <property type="entry name" value="P-loop containing nucleotide triphosphate hydrolases"/>
    <property type="match status" value="2"/>
</dbReference>
<reference evidence="2" key="1">
    <citation type="journal article" date="2020" name="Nature">
        <title>Giant virus diversity and host interactions through global metagenomics.</title>
        <authorList>
            <person name="Schulz F."/>
            <person name="Roux S."/>
            <person name="Paez-Espino D."/>
            <person name="Jungbluth S."/>
            <person name="Walsh D.A."/>
            <person name="Denef V.J."/>
            <person name="McMahon K.D."/>
            <person name="Konstantinidis K.T."/>
            <person name="Eloe-Fadrosh E.A."/>
            <person name="Kyrpides N.C."/>
            <person name="Woyke T."/>
        </authorList>
    </citation>
    <scope>NUCLEOTIDE SEQUENCE</scope>
    <source>
        <strain evidence="2">GVMAG-M-3300023184-53</strain>
    </source>
</reference>
<dbReference type="InterPro" id="IPR014001">
    <property type="entry name" value="Helicase_ATP-bd"/>
</dbReference>
<dbReference type="EMBL" id="MN740136">
    <property type="protein sequence ID" value="QHT89095.1"/>
    <property type="molecule type" value="Genomic_DNA"/>
</dbReference>
<proteinExistence type="predicted"/>
<evidence type="ECO:0000313" key="2">
    <source>
        <dbReference type="EMBL" id="QHT89095.1"/>
    </source>
</evidence>
<accession>A0A6C0I9M0</accession>
<dbReference type="Pfam" id="PF00176">
    <property type="entry name" value="SNF2-rel_dom"/>
    <property type="match status" value="1"/>
</dbReference>
<dbReference type="InterPro" id="IPR000330">
    <property type="entry name" value="SNF2_N"/>
</dbReference>
<protein>
    <recommendedName>
        <fullName evidence="1">Helicase ATP-binding domain-containing protein</fullName>
    </recommendedName>
</protein>
<dbReference type="Pfam" id="PF00271">
    <property type="entry name" value="Helicase_C"/>
    <property type="match status" value="1"/>
</dbReference>
<evidence type="ECO:0000259" key="1">
    <source>
        <dbReference type="SMART" id="SM00487"/>
    </source>
</evidence>
<dbReference type="PANTHER" id="PTHR10799">
    <property type="entry name" value="SNF2/RAD54 HELICASE FAMILY"/>
    <property type="match status" value="1"/>
</dbReference>
<name>A0A6C0I9M0_9ZZZZ</name>
<organism evidence="2">
    <name type="scientific">viral metagenome</name>
    <dbReference type="NCBI Taxonomy" id="1070528"/>
    <lineage>
        <taxon>unclassified sequences</taxon>
        <taxon>metagenomes</taxon>
        <taxon>organismal metagenomes</taxon>
    </lineage>
</organism>
<sequence>MENYNQYHGEEPFPGNEVYKYIKNFSLNDKKEYRSTDYYKFINEKFKRYSFPENYQDLTFDEICNQKDYSLKTQQKFAGRIFNTHVENRGILIYHGLGSGKTQTSIVIGEAFKFRKVNGSIINTQPVKGEPDNARSPMRVLIVVPASLTSQYFSEIIGYIEDDTIKSASGEILITGERQYYINKNLRTALKKIDTILDKLKEPDDHNKIIDLNKQKMLLKSQEEKAVTKVYEIISHDRFLNQLYTTTFEQNDYLARLNTPNSLLIIDEAHRLVSAVGTSYRKLLFGLKFHAHPTFKTVLLTGSPIYDKPYEFGLLLNLLRPRLIFPEYESFNEIFINQETNTINNKELFKKMCSGYISYFKGGNPEAYPYKKTIIMHHSMEPYQYDSYQRALEHDLLDMKEQKEEELIARMVTSESNNDEASSSVFTTSRLCCNIAFPELPGVYRTSKDKINAALSTLKGILNAEPKQNVIKKTREFSSKFAKIAELIENSHGPVFVYSNYVTYGVDALAVVMSALGYRPFGSSASGKKYFIWKGGLDPVDTNYARNVFNSKENVDGSRIKIMFGTQSVMEGVDFKSVGQVHVVDPWWNDSRVQQVIARAIRLCSHKQLPPDSRITDVFIHLSTVGSGITLYTVKLKNGSSKTSTLQPINKTDTKENWIYQESYFDTRSQSIKTKENSTFNASDIVSFSKITDPGLPKLKDLNEISVEQYMYRKALSKLDINRQFETCIKEVSLDCVLNKNGNIIRLDERYTPVRGYQDIFELYYENYSTGEKYSRLGVRSKYNNSLPDGMLTLQDILTNTAKNSGLFTFTDSENNVVKFKKNLIVNENLDCESGNYSYNNIPESVINITINTELSKYLMNLPLTGIKKILNDISGGKIKLTDPTIRNKVNKLYSKEALNEKEKIIEKIKALRIGDTDTPWELETLDYLKKIYKEFKKNK</sequence>
<dbReference type="GO" id="GO:0005524">
    <property type="term" value="F:ATP binding"/>
    <property type="evidence" value="ECO:0007669"/>
    <property type="project" value="InterPro"/>
</dbReference>
<dbReference type="SMART" id="SM00487">
    <property type="entry name" value="DEXDc"/>
    <property type="match status" value="1"/>
</dbReference>
<dbReference type="InterPro" id="IPR001650">
    <property type="entry name" value="Helicase_C-like"/>
</dbReference>
<dbReference type="SUPFAM" id="SSF52540">
    <property type="entry name" value="P-loop containing nucleoside triphosphate hydrolases"/>
    <property type="match status" value="2"/>
</dbReference>
<dbReference type="AlphaFoldDB" id="A0A6C0I9M0"/>